<evidence type="ECO:0000256" key="3">
    <source>
        <dbReference type="ARBA" id="ARBA00022989"/>
    </source>
</evidence>
<dbReference type="GO" id="GO:0005886">
    <property type="term" value="C:plasma membrane"/>
    <property type="evidence" value="ECO:0007669"/>
    <property type="project" value="UniProtKB-SubCell"/>
</dbReference>
<evidence type="ECO:0000256" key="2">
    <source>
        <dbReference type="ARBA" id="ARBA00022692"/>
    </source>
</evidence>
<dbReference type="AlphaFoldDB" id="U5QHB0"/>
<evidence type="ECO:0000256" key="4">
    <source>
        <dbReference type="ARBA" id="ARBA00023136"/>
    </source>
</evidence>
<keyword evidence="4 5" id="KW-0472">Membrane</keyword>
<dbReference type="HOGENOM" id="CLU_3062013_0_0_3"/>
<evidence type="ECO:0000313" key="7">
    <source>
        <dbReference type="Proteomes" id="UP000017396"/>
    </source>
</evidence>
<comment type="subcellular location">
    <subcellularLocation>
        <location evidence="5">Cell membrane</location>
        <topology evidence="5">Single-pass membrane protein</topology>
    </subcellularLocation>
</comment>
<dbReference type="RefSeq" id="WP_023172069.1">
    <property type="nucleotide sequence ID" value="NC_022600.1"/>
</dbReference>
<dbReference type="KEGG" id="glj:GKIL_0773"/>
<evidence type="ECO:0000256" key="1">
    <source>
        <dbReference type="ARBA" id="ARBA00022475"/>
    </source>
</evidence>
<organism evidence="6 7">
    <name type="scientific">Gloeobacter kilaueensis (strain ATCC BAA-2537 / CCAP 1431/1 / ULC 316 / JS1)</name>
    <dbReference type="NCBI Taxonomy" id="1183438"/>
    <lineage>
        <taxon>Bacteria</taxon>
        <taxon>Bacillati</taxon>
        <taxon>Cyanobacteriota</taxon>
        <taxon>Cyanophyceae</taxon>
        <taxon>Gloeobacterales</taxon>
        <taxon>Gloeobacteraceae</taxon>
        <taxon>Gloeobacter</taxon>
    </lineage>
</organism>
<dbReference type="InterPro" id="IPR009760">
    <property type="entry name" value="DUF1328"/>
</dbReference>
<evidence type="ECO:0000313" key="6">
    <source>
        <dbReference type="EMBL" id="AGY57019.1"/>
    </source>
</evidence>
<keyword evidence="1 5" id="KW-1003">Cell membrane</keyword>
<accession>U5QHB0</accession>
<dbReference type="EMBL" id="CP003587">
    <property type="protein sequence ID" value="AGY57019.1"/>
    <property type="molecule type" value="Genomic_DNA"/>
</dbReference>
<feature type="transmembrane region" description="Helical" evidence="5">
    <location>
        <begin position="31"/>
        <end position="49"/>
    </location>
</feature>
<protein>
    <recommendedName>
        <fullName evidence="5">UPF0391 membrane protein GKIL_0773</fullName>
    </recommendedName>
</protein>
<keyword evidence="3 5" id="KW-1133">Transmembrane helix</keyword>
<comment type="similarity">
    <text evidence="5">Belongs to the UPF0391 family.</text>
</comment>
<reference evidence="6 7" key="1">
    <citation type="journal article" date="2013" name="PLoS ONE">
        <title>Cultivation and Complete Genome Sequencing of Gloeobacter kilaueensis sp. nov., from a Lava Cave in Kilauea Caldera, Hawai'i.</title>
        <authorList>
            <person name="Saw J.H."/>
            <person name="Schatz M."/>
            <person name="Brown M.V."/>
            <person name="Kunkel D.D."/>
            <person name="Foster J.S."/>
            <person name="Shick H."/>
            <person name="Christensen S."/>
            <person name="Hou S."/>
            <person name="Wan X."/>
            <person name="Donachie S.P."/>
        </authorList>
    </citation>
    <scope>NUCLEOTIDE SEQUENCE [LARGE SCALE GENOMIC DNA]</scope>
    <source>
        <strain evidence="7">JS</strain>
    </source>
</reference>
<dbReference type="HAMAP" id="MF_01361">
    <property type="entry name" value="UPF0391"/>
    <property type="match status" value="1"/>
</dbReference>
<dbReference type="PIRSF" id="PIRSF036466">
    <property type="entry name" value="UCP036466"/>
    <property type="match status" value="1"/>
</dbReference>
<name>U5QHB0_GLOK1</name>
<keyword evidence="2 5" id="KW-0812">Transmembrane</keyword>
<sequence length="53" mass="5441">MLNLLWTVVVLMIIAALLGFGGVVAALKSVAWFLIVGAVILAVVGFVTGRSAV</sequence>
<keyword evidence="7" id="KW-1185">Reference proteome</keyword>
<gene>
    <name evidence="6" type="ORF">GKIL_0773</name>
</gene>
<dbReference type="STRING" id="1183438.GKIL_0773"/>
<proteinExistence type="inferred from homology"/>
<dbReference type="Proteomes" id="UP000017396">
    <property type="component" value="Chromosome"/>
</dbReference>
<evidence type="ECO:0000256" key="5">
    <source>
        <dbReference type="HAMAP-Rule" id="MF_01361"/>
    </source>
</evidence>